<proteinExistence type="predicted"/>
<evidence type="ECO:0000256" key="1">
    <source>
        <dbReference type="SAM" id="MobiDB-lite"/>
    </source>
</evidence>
<gene>
    <name evidence="2" type="ORF">FBEOM_14517</name>
</gene>
<accession>A0A9P5A3N0</accession>
<evidence type="ECO:0000313" key="2">
    <source>
        <dbReference type="EMBL" id="KAF4331716.1"/>
    </source>
</evidence>
<feature type="compositionally biased region" description="Low complexity" evidence="1">
    <location>
        <begin position="85"/>
        <end position="99"/>
    </location>
</feature>
<comment type="caution">
    <text evidence="2">The sequence shown here is derived from an EMBL/GenBank/DDBJ whole genome shotgun (WGS) entry which is preliminary data.</text>
</comment>
<dbReference type="AlphaFoldDB" id="A0A9P5A3N0"/>
<organism evidence="2 3">
    <name type="scientific">Fusarium beomiforme</name>
    <dbReference type="NCBI Taxonomy" id="44412"/>
    <lineage>
        <taxon>Eukaryota</taxon>
        <taxon>Fungi</taxon>
        <taxon>Dikarya</taxon>
        <taxon>Ascomycota</taxon>
        <taxon>Pezizomycotina</taxon>
        <taxon>Sordariomycetes</taxon>
        <taxon>Hypocreomycetidae</taxon>
        <taxon>Hypocreales</taxon>
        <taxon>Nectriaceae</taxon>
        <taxon>Fusarium</taxon>
        <taxon>Fusarium burgessii species complex</taxon>
    </lineage>
</organism>
<feature type="compositionally biased region" description="Pro residues" evidence="1">
    <location>
        <begin position="100"/>
        <end position="111"/>
    </location>
</feature>
<sequence>MSPVPKPPYRNETEHATAEILVATVTSEYSFYCPEPKTFHHKGVTYMATEPTYLTITNCTCTITYAHNPKSPGASVYPMAPPGQSAPNAPPMMSSSAAAPAPPHAAKPVSPPAASSPAHPPPEYSAPIPRTTTTPS</sequence>
<feature type="region of interest" description="Disordered" evidence="1">
    <location>
        <begin position="72"/>
        <end position="136"/>
    </location>
</feature>
<reference evidence="2" key="1">
    <citation type="journal article" date="2017" name="Mycologia">
        <title>Fusarium algeriense, sp. nov., a novel toxigenic crown rot pathogen of durum wheat from Algeria is nested in the Fusarium burgessii species complex.</title>
        <authorList>
            <person name="Laraba I."/>
            <person name="Keddad A."/>
            <person name="Boureghda H."/>
            <person name="Abdallah N."/>
            <person name="Vaughan M.M."/>
            <person name="Proctor R.H."/>
            <person name="Busman M."/>
            <person name="O'Donnell K."/>
        </authorList>
    </citation>
    <scope>NUCLEOTIDE SEQUENCE</scope>
    <source>
        <strain evidence="2">NRRL 25174</strain>
    </source>
</reference>
<evidence type="ECO:0000313" key="3">
    <source>
        <dbReference type="Proteomes" id="UP000730481"/>
    </source>
</evidence>
<name>A0A9P5A3N0_9HYPO</name>
<protein>
    <submittedName>
        <fullName evidence="2">Cell wall SED1</fullName>
    </submittedName>
</protein>
<dbReference type="EMBL" id="PVQB02001476">
    <property type="protein sequence ID" value="KAF4331716.1"/>
    <property type="molecule type" value="Genomic_DNA"/>
</dbReference>
<dbReference type="Proteomes" id="UP000730481">
    <property type="component" value="Unassembled WGS sequence"/>
</dbReference>
<keyword evidence="3" id="KW-1185">Reference proteome</keyword>
<reference evidence="2" key="2">
    <citation type="submission" date="2020-02" db="EMBL/GenBank/DDBJ databases">
        <title>Identification and distribution of gene clusters putatively required for synthesis of sphingolipid metabolism inhibitors in phylogenetically diverse species of the filamentous fungus Fusarium.</title>
        <authorList>
            <person name="Kim H.-S."/>
            <person name="Busman M."/>
            <person name="Brown D.W."/>
            <person name="Divon H."/>
            <person name="Uhlig S."/>
            <person name="Proctor R.H."/>
        </authorList>
    </citation>
    <scope>NUCLEOTIDE SEQUENCE</scope>
    <source>
        <strain evidence="2">NRRL 25174</strain>
    </source>
</reference>
<dbReference type="OrthoDB" id="4094614at2759"/>